<reference evidence="2 3" key="1">
    <citation type="submission" date="2019-08" db="EMBL/GenBank/DDBJ databases">
        <authorList>
            <person name="Dhanesh K."/>
            <person name="Kumar G."/>
            <person name="Sasikala C."/>
            <person name="Venkata Ramana C."/>
        </authorList>
    </citation>
    <scope>NUCLEOTIDE SEQUENCE [LARGE SCALE GENOMIC DNA]</scope>
    <source>
        <strain evidence="2 3">JC645</strain>
    </source>
</reference>
<feature type="chain" id="PRO_5024379066" evidence="1">
    <location>
        <begin position="27"/>
        <end position="109"/>
    </location>
</feature>
<proteinExistence type="predicted"/>
<protein>
    <submittedName>
        <fullName evidence="2">Uncharacterized protein</fullName>
    </submittedName>
</protein>
<keyword evidence="3" id="KW-1185">Reference proteome</keyword>
<sequence length="109" mass="12562">MIRAQLLLIVLAGAALSLANPPAISAAEVVHYQCKEWKAKHIHDTDKAKTIAETLKKLKCEVQSSGHDGHIDLKYRCEKERQLPVKTHEEAVKWEKWFKEYGFKVYHTH</sequence>
<accession>A0A5M6D6L5</accession>
<comment type="caution">
    <text evidence="2">The sequence shown here is derived from an EMBL/GenBank/DDBJ whole genome shotgun (WGS) entry which is preliminary data.</text>
</comment>
<keyword evidence="1" id="KW-0732">Signal</keyword>
<dbReference type="AlphaFoldDB" id="A0A5M6D6L5"/>
<evidence type="ECO:0000256" key="1">
    <source>
        <dbReference type="SAM" id="SignalP"/>
    </source>
</evidence>
<dbReference type="EMBL" id="VWOX01000010">
    <property type="protein sequence ID" value="KAA5541459.1"/>
    <property type="molecule type" value="Genomic_DNA"/>
</dbReference>
<dbReference type="Proteomes" id="UP000324479">
    <property type="component" value="Unassembled WGS sequence"/>
</dbReference>
<evidence type="ECO:0000313" key="2">
    <source>
        <dbReference type="EMBL" id="KAA5541459.1"/>
    </source>
</evidence>
<name>A0A5M6D6L5_9BACT</name>
<evidence type="ECO:0000313" key="3">
    <source>
        <dbReference type="Proteomes" id="UP000324479"/>
    </source>
</evidence>
<organism evidence="2 3">
    <name type="scientific">Roseiconus nitratireducens</name>
    <dbReference type="NCBI Taxonomy" id="2605748"/>
    <lineage>
        <taxon>Bacteria</taxon>
        <taxon>Pseudomonadati</taxon>
        <taxon>Planctomycetota</taxon>
        <taxon>Planctomycetia</taxon>
        <taxon>Pirellulales</taxon>
        <taxon>Pirellulaceae</taxon>
        <taxon>Roseiconus</taxon>
    </lineage>
</organism>
<feature type="signal peptide" evidence="1">
    <location>
        <begin position="1"/>
        <end position="26"/>
    </location>
</feature>
<dbReference type="RefSeq" id="WP_150077845.1">
    <property type="nucleotide sequence ID" value="NZ_VWOX01000010.1"/>
</dbReference>
<gene>
    <name evidence="2" type="ORF">FYK55_18015</name>
</gene>